<dbReference type="STRING" id="643867.Ftrac_1766"/>
<keyword evidence="2" id="KW-1185">Reference proteome</keyword>
<dbReference type="AlphaFoldDB" id="E4TRN3"/>
<proteinExistence type="predicted"/>
<accession>E4TRN3</accession>
<protein>
    <submittedName>
        <fullName evidence="1">Uncharacterized protein</fullName>
    </submittedName>
</protein>
<sequence>MEKLQAIFLFKTKADQLRSLLRSLERQFLGDNYRYSAPMEPEILWLSRLYTIVK</sequence>
<organism evidence="1 2">
    <name type="scientific">Marivirga tractuosa (strain ATCC 23168 / DSM 4126 / NBRC 15989 / NCIMB 1408 / VKM B-1430 / H-43)</name>
    <name type="common">Microscilla tractuosa</name>
    <name type="synonym">Flexibacter tractuosus</name>
    <dbReference type="NCBI Taxonomy" id="643867"/>
    <lineage>
        <taxon>Bacteria</taxon>
        <taxon>Pseudomonadati</taxon>
        <taxon>Bacteroidota</taxon>
        <taxon>Cytophagia</taxon>
        <taxon>Cytophagales</taxon>
        <taxon>Marivirgaceae</taxon>
        <taxon>Marivirga</taxon>
    </lineage>
</organism>
<dbReference type="Proteomes" id="UP000008720">
    <property type="component" value="Chromosome"/>
</dbReference>
<evidence type="ECO:0000313" key="2">
    <source>
        <dbReference type="Proteomes" id="UP000008720"/>
    </source>
</evidence>
<gene>
    <name evidence="1" type="ordered locus">Ftrac_1766</name>
</gene>
<reference evidence="1 2" key="1">
    <citation type="journal article" date="2011" name="Stand. Genomic Sci.">
        <title>Complete genome sequence of Marivirga tractuosa type strain (H-43).</title>
        <authorList>
            <person name="Pagani I."/>
            <person name="Chertkov O."/>
            <person name="Lapidus A."/>
            <person name="Lucas S."/>
            <person name="Del Rio T.G."/>
            <person name="Tice H."/>
            <person name="Copeland A."/>
            <person name="Cheng J.F."/>
            <person name="Nolan M."/>
            <person name="Saunders E."/>
            <person name="Pitluck S."/>
            <person name="Held B."/>
            <person name="Goodwin L."/>
            <person name="Liolios K."/>
            <person name="Ovchinikova G."/>
            <person name="Ivanova N."/>
            <person name="Mavromatis K."/>
            <person name="Pati A."/>
            <person name="Chen A."/>
            <person name="Palaniappan K."/>
            <person name="Land M."/>
            <person name="Hauser L."/>
            <person name="Jeffries C.D."/>
            <person name="Detter J.C."/>
            <person name="Han C."/>
            <person name="Tapia R."/>
            <person name="Ngatchou-Djao O.D."/>
            <person name="Rohde M."/>
            <person name="Goker M."/>
            <person name="Spring S."/>
            <person name="Sikorski J."/>
            <person name="Woyke T."/>
            <person name="Bristow J."/>
            <person name="Eisen J.A."/>
            <person name="Markowitz V."/>
            <person name="Hugenholtz P."/>
            <person name="Klenk H.P."/>
            <person name="Kyrpides N.C."/>
        </authorList>
    </citation>
    <scope>NUCLEOTIDE SEQUENCE [LARGE SCALE GENOMIC DNA]</scope>
    <source>
        <strain evidence="2">ATCC 23168 / DSM 4126 / NBRC 15989 / NCIMB 1408 / VKM B-1430 / H-43</strain>
    </source>
</reference>
<evidence type="ECO:0000313" key="1">
    <source>
        <dbReference type="EMBL" id="ADR21754.1"/>
    </source>
</evidence>
<name>E4TRN3_MARTH</name>
<dbReference type="KEGG" id="mtt:Ftrac_1766"/>
<dbReference type="EMBL" id="CP002349">
    <property type="protein sequence ID" value="ADR21754.1"/>
    <property type="molecule type" value="Genomic_DNA"/>
</dbReference>
<dbReference type="HOGENOM" id="CLU_3045138_0_0_10"/>